<dbReference type="AlphaFoldDB" id="A0AAV0XE62"/>
<dbReference type="Proteomes" id="UP001160148">
    <property type="component" value="Unassembled WGS sequence"/>
</dbReference>
<reference evidence="1 2" key="1">
    <citation type="submission" date="2023-01" db="EMBL/GenBank/DDBJ databases">
        <authorList>
            <person name="Whitehead M."/>
        </authorList>
    </citation>
    <scope>NUCLEOTIDE SEQUENCE [LARGE SCALE GENOMIC DNA]</scope>
</reference>
<protein>
    <submittedName>
        <fullName evidence="1">Uncharacterized protein</fullName>
    </submittedName>
</protein>
<organism evidence="1 2">
    <name type="scientific">Macrosiphum euphorbiae</name>
    <name type="common">potato aphid</name>
    <dbReference type="NCBI Taxonomy" id="13131"/>
    <lineage>
        <taxon>Eukaryota</taxon>
        <taxon>Metazoa</taxon>
        <taxon>Ecdysozoa</taxon>
        <taxon>Arthropoda</taxon>
        <taxon>Hexapoda</taxon>
        <taxon>Insecta</taxon>
        <taxon>Pterygota</taxon>
        <taxon>Neoptera</taxon>
        <taxon>Paraneoptera</taxon>
        <taxon>Hemiptera</taxon>
        <taxon>Sternorrhyncha</taxon>
        <taxon>Aphidomorpha</taxon>
        <taxon>Aphidoidea</taxon>
        <taxon>Aphididae</taxon>
        <taxon>Macrosiphini</taxon>
        <taxon>Macrosiphum</taxon>
    </lineage>
</organism>
<name>A0AAV0XE62_9HEMI</name>
<sequence>MSVITSLEAAFRILPKFDKQNSEDLHNFINSSEFAFSCISEDIKPKILGAIIANLTAKAAQVVRFKKIDTWEELKTT</sequence>
<evidence type="ECO:0000313" key="1">
    <source>
        <dbReference type="EMBL" id="CAI6365861.1"/>
    </source>
</evidence>
<gene>
    <name evidence="1" type="ORF">MEUPH1_LOCUS20522</name>
</gene>
<proteinExistence type="predicted"/>
<accession>A0AAV0XE62</accession>
<dbReference type="EMBL" id="CARXXK010000004">
    <property type="protein sequence ID" value="CAI6365861.1"/>
    <property type="molecule type" value="Genomic_DNA"/>
</dbReference>
<keyword evidence="2" id="KW-1185">Reference proteome</keyword>
<comment type="caution">
    <text evidence="1">The sequence shown here is derived from an EMBL/GenBank/DDBJ whole genome shotgun (WGS) entry which is preliminary data.</text>
</comment>
<evidence type="ECO:0000313" key="2">
    <source>
        <dbReference type="Proteomes" id="UP001160148"/>
    </source>
</evidence>